<keyword evidence="4 6" id="KW-0520">NAD</keyword>
<keyword evidence="9" id="KW-1185">Reference proteome</keyword>
<comment type="caution">
    <text evidence="8">The sequence shown here is derived from an EMBL/GenBank/DDBJ whole genome shotgun (WGS) entry which is preliminary data.</text>
</comment>
<feature type="domain" description="YjeF C-terminal" evidence="7">
    <location>
        <begin position="6"/>
        <end position="287"/>
    </location>
</feature>
<comment type="catalytic activity">
    <reaction evidence="6">
        <text>(6S)-NADHX + ADP = AMP + phosphate + NADH + H(+)</text>
        <dbReference type="Rhea" id="RHEA:32223"/>
        <dbReference type="ChEBI" id="CHEBI:15378"/>
        <dbReference type="ChEBI" id="CHEBI:43474"/>
        <dbReference type="ChEBI" id="CHEBI:57945"/>
        <dbReference type="ChEBI" id="CHEBI:64074"/>
        <dbReference type="ChEBI" id="CHEBI:456215"/>
        <dbReference type="ChEBI" id="CHEBI:456216"/>
        <dbReference type="EC" id="4.2.1.136"/>
    </reaction>
</comment>
<dbReference type="InterPro" id="IPR000631">
    <property type="entry name" value="CARKD"/>
</dbReference>
<evidence type="ECO:0000256" key="4">
    <source>
        <dbReference type="ARBA" id="ARBA00023027"/>
    </source>
</evidence>
<evidence type="ECO:0000259" key="7">
    <source>
        <dbReference type="PROSITE" id="PS51383"/>
    </source>
</evidence>
<feature type="binding site" evidence="6">
    <location>
        <position position="164"/>
    </location>
    <ligand>
        <name>(6S)-NADPHX</name>
        <dbReference type="ChEBI" id="CHEBI:64076"/>
    </ligand>
</feature>
<dbReference type="RefSeq" id="WP_069318752.1">
    <property type="nucleotide sequence ID" value="NZ_MDDS01000004.1"/>
</dbReference>
<evidence type="ECO:0000256" key="2">
    <source>
        <dbReference type="ARBA" id="ARBA00022840"/>
    </source>
</evidence>
<evidence type="ECO:0000256" key="5">
    <source>
        <dbReference type="ARBA" id="ARBA00023239"/>
    </source>
</evidence>
<dbReference type="PROSITE" id="PS51383">
    <property type="entry name" value="YJEF_C_3"/>
    <property type="match status" value="1"/>
</dbReference>
<evidence type="ECO:0000313" key="8">
    <source>
        <dbReference type="EMBL" id="ODP39516.1"/>
    </source>
</evidence>
<reference evidence="8 9" key="1">
    <citation type="submission" date="2016-08" db="EMBL/GenBank/DDBJ databases">
        <title>Draft genome of the agarase producing Sphingomonas sp. MCT13.</title>
        <authorList>
            <person name="D'Andrea M.M."/>
            <person name="Rossolini G.M."/>
            <person name="Thaller M.C."/>
        </authorList>
    </citation>
    <scope>NUCLEOTIDE SEQUENCE [LARGE SCALE GENOMIC DNA]</scope>
    <source>
        <strain evidence="8 9">MCT13</strain>
    </source>
</reference>
<comment type="similarity">
    <text evidence="6">Belongs to the NnrD/CARKD family.</text>
</comment>
<dbReference type="GO" id="GO:0005524">
    <property type="term" value="F:ATP binding"/>
    <property type="evidence" value="ECO:0007669"/>
    <property type="project" value="UniProtKB-KW"/>
</dbReference>
<dbReference type="GO" id="GO:0110051">
    <property type="term" value="P:metabolite repair"/>
    <property type="evidence" value="ECO:0007669"/>
    <property type="project" value="TreeGrafter"/>
</dbReference>
<sequence>MIELDTEWLAAHPLPDPAQASDKNARGRLLAAGGSLTVPAALLLTGEAAFRVGAGKVQLASVEPAMLGLGLRFPEAAVLTLPVNDEGEMAGDAGAAIAGLVERCDALVLGPGMGMDAEAAAILAGLLDAAPEVPMLLDAAMLAAVGDAQAQVLAASAPIVLTPHPGEAAALMDCDPDDVCAELAEAAAARFGATVVLKSPQTWIATPGEPTLTYRGGGPGLATGGSGDVLAGIIGGLLARGVAPHVASAWGVWLHGKAGRILGERIGPIGFLARELLPLLPGLMEQPFGES</sequence>
<dbReference type="InterPro" id="IPR017953">
    <property type="entry name" value="Carbohydrate_kinase_pred_CS"/>
</dbReference>
<evidence type="ECO:0000256" key="6">
    <source>
        <dbReference type="HAMAP-Rule" id="MF_01965"/>
    </source>
</evidence>
<accession>A0A1E3M0G3</accession>
<keyword evidence="2 6" id="KW-0067">ATP-binding</keyword>
<dbReference type="AlphaFoldDB" id="A0A1E3M0G3"/>
<feature type="binding site" evidence="6">
    <location>
        <begin position="198"/>
        <end position="202"/>
    </location>
    <ligand>
        <name>AMP</name>
        <dbReference type="ChEBI" id="CHEBI:456215"/>
    </ligand>
</feature>
<dbReference type="EMBL" id="MDDS01000004">
    <property type="protein sequence ID" value="ODP39516.1"/>
    <property type="molecule type" value="Genomic_DNA"/>
</dbReference>
<dbReference type="NCBIfam" id="TIGR00196">
    <property type="entry name" value="yjeF_cterm"/>
    <property type="match status" value="1"/>
</dbReference>
<feature type="binding site" evidence="6">
    <location>
        <position position="112"/>
    </location>
    <ligand>
        <name>(6S)-NADPHX</name>
        <dbReference type="ChEBI" id="CHEBI:64076"/>
    </ligand>
</feature>
<feature type="binding site" evidence="6">
    <location>
        <position position="41"/>
    </location>
    <ligand>
        <name>(6S)-NADPHX</name>
        <dbReference type="ChEBI" id="CHEBI:64076"/>
    </ligand>
</feature>
<comment type="catalytic activity">
    <reaction evidence="6">
        <text>(6S)-NADPHX + ADP = AMP + phosphate + NADPH + H(+)</text>
        <dbReference type="Rhea" id="RHEA:32235"/>
        <dbReference type="ChEBI" id="CHEBI:15378"/>
        <dbReference type="ChEBI" id="CHEBI:43474"/>
        <dbReference type="ChEBI" id="CHEBI:57783"/>
        <dbReference type="ChEBI" id="CHEBI:64076"/>
        <dbReference type="ChEBI" id="CHEBI:456215"/>
        <dbReference type="ChEBI" id="CHEBI:456216"/>
        <dbReference type="EC" id="4.2.1.136"/>
    </reaction>
</comment>
<evidence type="ECO:0000256" key="1">
    <source>
        <dbReference type="ARBA" id="ARBA00022741"/>
    </source>
</evidence>
<dbReference type="SUPFAM" id="SSF53613">
    <property type="entry name" value="Ribokinase-like"/>
    <property type="match status" value="1"/>
</dbReference>
<protein>
    <recommendedName>
        <fullName evidence="6">ADP-dependent (S)-NAD(P)H-hydrate dehydratase</fullName>
        <ecNumber evidence="6">4.2.1.136</ecNumber>
    </recommendedName>
    <alternativeName>
        <fullName evidence="6">ADP-dependent NAD(P)HX dehydratase</fullName>
    </alternativeName>
</protein>
<evidence type="ECO:0000313" key="9">
    <source>
        <dbReference type="Proteomes" id="UP000094487"/>
    </source>
</evidence>
<dbReference type="GO" id="GO:0052856">
    <property type="term" value="F:NAD(P)HX epimerase activity"/>
    <property type="evidence" value="ECO:0007669"/>
    <property type="project" value="TreeGrafter"/>
</dbReference>
<proteinExistence type="inferred from homology"/>
<gene>
    <name evidence="6" type="primary">nnrD</name>
    <name evidence="8" type="ORF">BFL28_09170</name>
</gene>
<comment type="subunit">
    <text evidence="6">Homotetramer.</text>
</comment>
<evidence type="ECO:0000256" key="3">
    <source>
        <dbReference type="ARBA" id="ARBA00022857"/>
    </source>
</evidence>
<name>A0A1E3M0G3_9SPHN</name>
<dbReference type="PANTHER" id="PTHR12592">
    <property type="entry name" value="ATP-DEPENDENT (S)-NAD(P)H-HYDRATE DEHYDRATASE FAMILY MEMBER"/>
    <property type="match status" value="1"/>
</dbReference>
<dbReference type="EC" id="4.2.1.136" evidence="6"/>
<dbReference type="STRING" id="1888892.BFL28_09170"/>
<feature type="binding site" evidence="6">
    <location>
        <position position="228"/>
    </location>
    <ligand>
        <name>(6S)-NADPHX</name>
        <dbReference type="ChEBI" id="CHEBI:64076"/>
    </ligand>
</feature>
<dbReference type="GO" id="GO:0046496">
    <property type="term" value="P:nicotinamide nucleotide metabolic process"/>
    <property type="evidence" value="ECO:0007669"/>
    <property type="project" value="UniProtKB-UniRule"/>
</dbReference>
<dbReference type="OrthoDB" id="9806925at2"/>
<dbReference type="PANTHER" id="PTHR12592:SF0">
    <property type="entry name" value="ATP-DEPENDENT (S)-NAD(P)H-HYDRATE DEHYDRATASE"/>
    <property type="match status" value="1"/>
</dbReference>
<dbReference type="InterPro" id="IPR029056">
    <property type="entry name" value="Ribokinase-like"/>
</dbReference>
<dbReference type="Gene3D" id="3.40.1190.20">
    <property type="match status" value="1"/>
</dbReference>
<dbReference type="GO" id="GO:0052855">
    <property type="term" value="F:ADP-dependent NAD(P)H-hydrate dehydratase activity"/>
    <property type="evidence" value="ECO:0007669"/>
    <property type="project" value="UniProtKB-UniRule"/>
</dbReference>
<dbReference type="Pfam" id="PF01256">
    <property type="entry name" value="Carb_kinase"/>
    <property type="match status" value="1"/>
</dbReference>
<feature type="binding site" evidence="6">
    <location>
        <position position="227"/>
    </location>
    <ligand>
        <name>AMP</name>
        <dbReference type="ChEBI" id="CHEBI:456215"/>
    </ligand>
</feature>
<keyword evidence="1 6" id="KW-0547">Nucleotide-binding</keyword>
<keyword evidence="3 6" id="KW-0521">NADP</keyword>
<keyword evidence="5 6" id="KW-0456">Lyase</keyword>
<organism evidence="8 9">
    <name type="scientific">Sphingomonas turrisvirgatae</name>
    <dbReference type="NCBI Taxonomy" id="1888892"/>
    <lineage>
        <taxon>Bacteria</taxon>
        <taxon>Pseudomonadati</taxon>
        <taxon>Pseudomonadota</taxon>
        <taxon>Alphaproteobacteria</taxon>
        <taxon>Sphingomonadales</taxon>
        <taxon>Sphingomonadaceae</taxon>
        <taxon>Sphingomonas</taxon>
    </lineage>
</organism>
<dbReference type="CDD" id="cd01171">
    <property type="entry name" value="YXKO-related"/>
    <property type="match status" value="1"/>
</dbReference>
<dbReference type="Proteomes" id="UP000094487">
    <property type="component" value="Unassembled WGS sequence"/>
</dbReference>
<comment type="function">
    <text evidence="6">Catalyzes the dehydration of the S-form of NAD(P)HX at the expense of ADP, which is converted to AMP. Together with NAD(P)HX epimerase, which catalyzes the epimerization of the S- and R-forms, the enzyme allows the repair of both epimers of NAD(P)HX, a damaged form of NAD(P)H that is a result of enzymatic or heat-dependent hydration.</text>
</comment>
<dbReference type="HAMAP" id="MF_01965">
    <property type="entry name" value="NADHX_dehydratase"/>
    <property type="match status" value="1"/>
</dbReference>
<comment type="cofactor">
    <cofactor evidence="6">
        <name>Mg(2+)</name>
        <dbReference type="ChEBI" id="CHEBI:18420"/>
    </cofactor>
</comment>
<dbReference type="PROSITE" id="PS01050">
    <property type="entry name" value="YJEF_C_2"/>
    <property type="match status" value="1"/>
</dbReference>